<dbReference type="RefSeq" id="XP_014663472.1">
    <property type="nucleotide sequence ID" value="XM_014807986.1"/>
</dbReference>
<organism evidence="3 4">
    <name type="scientific">Priapulus caudatus</name>
    <name type="common">Priapulid worm</name>
    <dbReference type="NCBI Taxonomy" id="37621"/>
    <lineage>
        <taxon>Eukaryota</taxon>
        <taxon>Metazoa</taxon>
        <taxon>Ecdysozoa</taxon>
        <taxon>Scalidophora</taxon>
        <taxon>Priapulida</taxon>
        <taxon>Priapulimorpha</taxon>
        <taxon>Priapulimorphida</taxon>
        <taxon>Priapulidae</taxon>
        <taxon>Priapulus</taxon>
    </lineage>
</organism>
<dbReference type="Gene3D" id="3.40.50.10260">
    <property type="entry name" value="YjeF N-terminal domain"/>
    <property type="match status" value="1"/>
</dbReference>
<protein>
    <submittedName>
        <fullName evidence="4">Enhancer of mRNA-decapping protein 3-like</fullName>
    </submittedName>
</protein>
<feature type="region of interest" description="Disordered" evidence="1">
    <location>
        <begin position="82"/>
        <end position="165"/>
    </location>
</feature>
<dbReference type="InterPro" id="IPR019050">
    <property type="entry name" value="FDF_dom"/>
</dbReference>
<dbReference type="CDD" id="cd01737">
    <property type="entry name" value="LSm16_N"/>
    <property type="match status" value="1"/>
</dbReference>
<name>A0ABM1DU51_PRICU</name>
<dbReference type="InterPro" id="IPR034107">
    <property type="entry name" value="Lsm16_N"/>
</dbReference>
<dbReference type="PANTHER" id="PTHR13612:SF0">
    <property type="entry name" value="ENHANCER OF MRNA-DECAPPING PROTEIN 3"/>
    <property type="match status" value="1"/>
</dbReference>
<proteinExistence type="predicted"/>
<reference evidence="4" key="1">
    <citation type="submission" date="2025-08" db="UniProtKB">
        <authorList>
            <consortium name="RefSeq"/>
        </authorList>
    </citation>
    <scope>IDENTIFICATION</scope>
</reference>
<dbReference type="SMART" id="SM01271">
    <property type="entry name" value="LSM14"/>
    <property type="match status" value="1"/>
</dbReference>
<dbReference type="InterPro" id="IPR025609">
    <property type="entry name" value="Lsm14-like_N"/>
</dbReference>
<dbReference type="Pfam" id="PF03853">
    <property type="entry name" value="YjeF_N"/>
    <property type="match status" value="1"/>
</dbReference>
<gene>
    <name evidence="4" type="primary">LOC106806129</name>
</gene>
<feature type="compositionally biased region" description="Low complexity" evidence="1">
    <location>
        <begin position="91"/>
        <end position="122"/>
    </location>
</feature>
<feature type="domain" description="YjeF N-terminal" evidence="2">
    <location>
        <begin position="262"/>
        <end position="461"/>
    </location>
</feature>
<evidence type="ECO:0000259" key="2">
    <source>
        <dbReference type="PROSITE" id="PS51385"/>
    </source>
</evidence>
<dbReference type="SMART" id="SM01199">
    <property type="entry name" value="FDF"/>
    <property type="match status" value="1"/>
</dbReference>
<evidence type="ECO:0000256" key="1">
    <source>
        <dbReference type="SAM" id="MobiDB-lite"/>
    </source>
</evidence>
<dbReference type="SUPFAM" id="SSF64153">
    <property type="entry name" value="YjeF N-terminal domain-like"/>
    <property type="match status" value="1"/>
</dbReference>
<dbReference type="GeneID" id="106806129"/>
<dbReference type="Gene3D" id="2.30.30.100">
    <property type="match status" value="1"/>
</dbReference>
<dbReference type="InterPro" id="IPR004443">
    <property type="entry name" value="YjeF_N_dom"/>
</dbReference>
<evidence type="ECO:0000313" key="3">
    <source>
        <dbReference type="Proteomes" id="UP000695022"/>
    </source>
</evidence>
<dbReference type="Pfam" id="PF12701">
    <property type="entry name" value="LSM14"/>
    <property type="match status" value="1"/>
</dbReference>
<dbReference type="Pfam" id="PF09532">
    <property type="entry name" value="FDF"/>
    <property type="match status" value="1"/>
</dbReference>
<dbReference type="PROSITE" id="PS51385">
    <property type="entry name" value="YJEF_N"/>
    <property type="match status" value="1"/>
</dbReference>
<sequence>MATGSSFIGSTVSVDCGSILGTYQGEVCDVGADDQTISLVNAFRNGLKCKISKLTLSAIDIQELSIITSSIEAKSSHGVIGSNRADTAKDGLPPLSRSSLPPAAGSSVPTASSCSSALPSSSKTRNSPAKLSERRRVYSASESTTKRQGTPRKAEHSRRKPNDRNDDCFNQHVCDIIESEFDFEYNLSLFDKAAVFEEINSQLPNEGLRLVECNKRVPKYRHDENVLENVPAVYRQITAPSHPDQEYYTDSGLVIPSISYSLRTRLLSAAEKYGLSVPRQLEMVGRSASEMALQLLGGCHRINPENSHQRPRAAVLCGPHMQGAQGVSCARHLANHNVDVTIFIPNAVKVINWLQEEMNLFKCTSGVHVQNIKEMTSGSVDIIINALDSHDNEQLHAESWYKAVVNWTRSHRASVLSIDPPSYGVAIEAKWSLSIALPLPLQKSVGKIYLCDLGLPARVFTELGIKYESPFGSKFVIPLHSSE</sequence>
<dbReference type="Proteomes" id="UP000695022">
    <property type="component" value="Unplaced"/>
</dbReference>
<evidence type="ECO:0000313" key="4">
    <source>
        <dbReference type="RefSeq" id="XP_014663472.1"/>
    </source>
</evidence>
<dbReference type="InterPro" id="IPR036652">
    <property type="entry name" value="YjeF_N_dom_sf"/>
</dbReference>
<accession>A0ABM1DU51</accession>
<keyword evidence="3" id="KW-1185">Reference proteome</keyword>
<dbReference type="PANTHER" id="PTHR13612">
    <property type="entry name" value="ENHANCER OF MRNA-DECAPPING PROTEIN 3"/>
    <property type="match status" value="1"/>
</dbReference>